<dbReference type="EMBL" id="JBHSLL010000033">
    <property type="protein sequence ID" value="MFC5386511.1"/>
    <property type="molecule type" value="Genomic_DNA"/>
</dbReference>
<dbReference type="PANTHER" id="PTHR21716:SF4">
    <property type="entry name" value="TRANSMEMBRANE PROTEIN 245"/>
    <property type="match status" value="1"/>
</dbReference>
<evidence type="ECO:0000313" key="7">
    <source>
        <dbReference type="EMBL" id="MFC5386511.1"/>
    </source>
</evidence>
<keyword evidence="8" id="KW-1185">Reference proteome</keyword>
<evidence type="ECO:0000256" key="6">
    <source>
        <dbReference type="SAM" id="Phobius"/>
    </source>
</evidence>
<dbReference type="Pfam" id="PF01594">
    <property type="entry name" value="AI-2E_transport"/>
    <property type="match status" value="1"/>
</dbReference>
<keyword evidence="4 6" id="KW-1133">Transmembrane helix</keyword>
<feature type="transmembrane region" description="Helical" evidence="6">
    <location>
        <begin position="208"/>
        <end position="231"/>
    </location>
</feature>
<dbReference type="RefSeq" id="WP_378229581.1">
    <property type="nucleotide sequence ID" value="NZ_JBHSLL010000033.1"/>
</dbReference>
<dbReference type="InterPro" id="IPR002549">
    <property type="entry name" value="AI-2E-like"/>
</dbReference>
<comment type="caution">
    <text evidence="7">The sequence shown here is derived from an EMBL/GenBank/DDBJ whole genome shotgun (WGS) entry which is preliminary data.</text>
</comment>
<dbReference type="Proteomes" id="UP001596016">
    <property type="component" value="Unassembled WGS sequence"/>
</dbReference>
<dbReference type="PANTHER" id="PTHR21716">
    <property type="entry name" value="TRANSMEMBRANE PROTEIN"/>
    <property type="match status" value="1"/>
</dbReference>
<feature type="transmembrane region" description="Helical" evidence="6">
    <location>
        <begin position="7"/>
        <end position="25"/>
    </location>
</feature>
<proteinExistence type="inferred from homology"/>
<evidence type="ECO:0000256" key="2">
    <source>
        <dbReference type="ARBA" id="ARBA00009773"/>
    </source>
</evidence>
<name>A0ABW0GXW9_9HYPH</name>
<reference evidence="8" key="1">
    <citation type="journal article" date="2019" name="Int. J. Syst. Evol. Microbiol.">
        <title>The Global Catalogue of Microorganisms (GCM) 10K type strain sequencing project: providing services to taxonomists for standard genome sequencing and annotation.</title>
        <authorList>
            <consortium name="The Broad Institute Genomics Platform"/>
            <consortium name="The Broad Institute Genome Sequencing Center for Infectious Disease"/>
            <person name="Wu L."/>
            <person name="Ma J."/>
        </authorList>
    </citation>
    <scope>NUCLEOTIDE SEQUENCE [LARGE SCALE GENOMIC DNA]</scope>
    <source>
        <strain evidence="8">CGMCC 4.1415</strain>
    </source>
</reference>
<feature type="transmembrane region" description="Helical" evidence="6">
    <location>
        <begin position="237"/>
        <end position="259"/>
    </location>
</feature>
<sequence length="366" mass="39774">MRTIEDNAFLWLLVGTSIAFGLIVWPYFGAVLWSVVTAIIFAPLYRNLLKMTGNRAGIAAAITLVTIFLLVIVPLMLITSSLVIEATSLYNSIQSGQLDLNQYLKDTGDILPDWVKNLLARLDLSSLDEVRERLSRLFSQFLQLLATYAVSAGQSTFSFVVALGVMLYLTFFLLRDGSGLTSRIRQAIPLRPSQRDALVEKFTVVVRAAVKGTVLIAALQGVLGGLIFWLLGVNAPVLWGVVMAFFALLPAVGASIIWLPVALFLFVSGAIFKALVLIAFGLLVIGLVDNLLRPVLVGKSTKMPDYVVLISTLGGISVAGLNGFVIGPMIAAMFITVWDIFTETRSRAYSLQSRNAPGQDDDNQNT</sequence>
<evidence type="ECO:0000256" key="1">
    <source>
        <dbReference type="ARBA" id="ARBA00004141"/>
    </source>
</evidence>
<protein>
    <submittedName>
        <fullName evidence="7">AI-2E family transporter</fullName>
    </submittedName>
</protein>
<comment type="subcellular location">
    <subcellularLocation>
        <location evidence="1">Membrane</location>
        <topology evidence="1">Multi-pass membrane protein</topology>
    </subcellularLocation>
</comment>
<feature type="transmembrane region" description="Helical" evidence="6">
    <location>
        <begin position="308"/>
        <end position="341"/>
    </location>
</feature>
<evidence type="ECO:0000313" key="8">
    <source>
        <dbReference type="Proteomes" id="UP001596016"/>
    </source>
</evidence>
<evidence type="ECO:0000256" key="3">
    <source>
        <dbReference type="ARBA" id="ARBA00022692"/>
    </source>
</evidence>
<feature type="transmembrane region" description="Helical" evidence="6">
    <location>
        <begin position="264"/>
        <end position="288"/>
    </location>
</feature>
<feature type="transmembrane region" description="Helical" evidence="6">
    <location>
        <begin position="56"/>
        <end position="78"/>
    </location>
</feature>
<keyword evidence="3 6" id="KW-0812">Transmembrane</keyword>
<comment type="similarity">
    <text evidence="2">Belongs to the autoinducer-2 exporter (AI-2E) (TC 2.A.86) family.</text>
</comment>
<feature type="transmembrane region" description="Helical" evidence="6">
    <location>
        <begin position="156"/>
        <end position="174"/>
    </location>
</feature>
<keyword evidence="5 6" id="KW-0472">Membrane</keyword>
<feature type="transmembrane region" description="Helical" evidence="6">
    <location>
        <begin position="31"/>
        <end position="49"/>
    </location>
</feature>
<gene>
    <name evidence="7" type="ORF">ACFPLB_11085</name>
</gene>
<evidence type="ECO:0000256" key="4">
    <source>
        <dbReference type="ARBA" id="ARBA00022989"/>
    </source>
</evidence>
<accession>A0ABW0GXW9</accession>
<organism evidence="7 8">
    <name type="scientific">Aquamicrobium segne</name>
    <dbReference type="NCBI Taxonomy" id="469547"/>
    <lineage>
        <taxon>Bacteria</taxon>
        <taxon>Pseudomonadati</taxon>
        <taxon>Pseudomonadota</taxon>
        <taxon>Alphaproteobacteria</taxon>
        <taxon>Hyphomicrobiales</taxon>
        <taxon>Phyllobacteriaceae</taxon>
        <taxon>Aquamicrobium</taxon>
    </lineage>
</organism>
<evidence type="ECO:0000256" key="5">
    <source>
        <dbReference type="ARBA" id="ARBA00023136"/>
    </source>
</evidence>